<accession>A0A512AMM9</accession>
<evidence type="ECO:0000256" key="10">
    <source>
        <dbReference type="ARBA" id="ARBA00023237"/>
    </source>
</evidence>
<keyword evidence="7" id="KW-0406">Ion transport</keyword>
<evidence type="ECO:0000256" key="5">
    <source>
        <dbReference type="ARBA" id="ARBA00022692"/>
    </source>
</evidence>
<keyword evidence="5 11" id="KW-0812">Transmembrane</keyword>
<keyword evidence="9 11" id="KW-0472">Membrane</keyword>
<dbReference type="SUPFAM" id="SSF56935">
    <property type="entry name" value="Porins"/>
    <property type="match status" value="1"/>
</dbReference>
<gene>
    <name evidence="16" type="primary">fyuA_4</name>
    <name evidence="16" type="ORF">NSE01_26990</name>
</gene>
<comment type="subcellular location">
    <subcellularLocation>
        <location evidence="1 11">Cell outer membrane</location>
        <topology evidence="1 11">Multi-pass membrane protein</topology>
    </subcellularLocation>
</comment>
<evidence type="ECO:0000256" key="13">
    <source>
        <dbReference type="SAM" id="SignalP"/>
    </source>
</evidence>
<dbReference type="EMBL" id="BJYR01000018">
    <property type="protein sequence ID" value="GEO00867.1"/>
    <property type="molecule type" value="Genomic_DNA"/>
</dbReference>
<dbReference type="PANTHER" id="PTHR32552">
    <property type="entry name" value="FERRICHROME IRON RECEPTOR-RELATED"/>
    <property type="match status" value="1"/>
</dbReference>
<dbReference type="AlphaFoldDB" id="A0A512AMM9"/>
<evidence type="ECO:0000256" key="9">
    <source>
        <dbReference type="ARBA" id="ARBA00023136"/>
    </source>
</evidence>
<keyword evidence="16" id="KW-0675">Receptor</keyword>
<reference evidence="16 17" key="1">
    <citation type="submission" date="2019-07" db="EMBL/GenBank/DDBJ databases">
        <title>Whole genome shotgun sequence of Novosphingobium sediminis NBRC 106119.</title>
        <authorList>
            <person name="Hosoyama A."/>
            <person name="Uohara A."/>
            <person name="Ohji S."/>
            <person name="Ichikawa N."/>
        </authorList>
    </citation>
    <scope>NUCLEOTIDE SEQUENCE [LARGE SCALE GENOMIC DNA]</scope>
    <source>
        <strain evidence="16 17">NBRC 106119</strain>
    </source>
</reference>
<keyword evidence="2 11" id="KW-0813">Transport</keyword>
<dbReference type="InterPro" id="IPR036942">
    <property type="entry name" value="Beta-barrel_TonB_sf"/>
</dbReference>
<proteinExistence type="inferred from homology"/>
<comment type="caution">
    <text evidence="16">The sequence shown here is derived from an EMBL/GenBank/DDBJ whole genome shotgun (WGS) entry which is preliminary data.</text>
</comment>
<dbReference type="GO" id="GO:0009279">
    <property type="term" value="C:cell outer membrane"/>
    <property type="evidence" value="ECO:0007669"/>
    <property type="project" value="UniProtKB-SubCell"/>
</dbReference>
<dbReference type="Pfam" id="PF07715">
    <property type="entry name" value="Plug"/>
    <property type="match status" value="1"/>
</dbReference>
<evidence type="ECO:0000313" key="16">
    <source>
        <dbReference type="EMBL" id="GEO00867.1"/>
    </source>
</evidence>
<name>A0A512AMM9_9SPHN</name>
<keyword evidence="17" id="KW-1185">Reference proteome</keyword>
<evidence type="ECO:0000256" key="12">
    <source>
        <dbReference type="RuleBase" id="RU003357"/>
    </source>
</evidence>
<dbReference type="RefSeq" id="WP_147160201.1">
    <property type="nucleotide sequence ID" value="NZ_BJYR01000018.1"/>
</dbReference>
<evidence type="ECO:0000313" key="17">
    <source>
        <dbReference type="Proteomes" id="UP000321464"/>
    </source>
</evidence>
<dbReference type="InterPro" id="IPR000531">
    <property type="entry name" value="Beta-barrel_TonB"/>
</dbReference>
<evidence type="ECO:0000259" key="15">
    <source>
        <dbReference type="Pfam" id="PF07715"/>
    </source>
</evidence>
<dbReference type="InterPro" id="IPR012910">
    <property type="entry name" value="Plug_dom"/>
</dbReference>
<keyword evidence="10 11" id="KW-0998">Cell outer membrane</keyword>
<dbReference type="OrthoDB" id="7208812at2"/>
<evidence type="ECO:0000256" key="7">
    <source>
        <dbReference type="ARBA" id="ARBA00023065"/>
    </source>
</evidence>
<feature type="domain" description="TonB-dependent receptor-like beta-barrel" evidence="14">
    <location>
        <begin position="265"/>
        <end position="717"/>
    </location>
</feature>
<evidence type="ECO:0000256" key="4">
    <source>
        <dbReference type="ARBA" id="ARBA00022496"/>
    </source>
</evidence>
<dbReference type="Proteomes" id="UP000321464">
    <property type="component" value="Unassembled WGS sequence"/>
</dbReference>
<protein>
    <submittedName>
        <fullName evidence="16">TonB-dependent receptor</fullName>
    </submittedName>
</protein>
<feature type="chain" id="PRO_5021876061" evidence="13">
    <location>
        <begin position="36"/>
        <end position="755"/>
    </location>
</feature>
<keyword evidence="3 11" id="KW-1134">Transmembrane beta strand</keyword>
<dbReference type="PROSITE" id="PS52016">
    <property type="entry name" value="TONB_DEPENDENT_REC_3"/>
    <property type="match status" value="1"/>
</dbReference>
<dbReference type="Pfam" id="PF00593">
    <property type="entry name" value="TonB_dep_Rec_b-barrel"/>
    <property type="match status" value="1"/>
</dbReference>
<evidence type="ECO:0000256" key="8">
    <source>
        <dbReference type="ARBA" id="ARBA00023077"/>
    </source>
</evidence>
<evidence type="ECO:0000256" key="6">
    <source>
        <dbReference type="ARBA" id="ARBA00023004"/>
    </source>
</evidence>
<keyword evidence="6" id="KW-0408">Iron</keyword>
<evidence type="ECO:0000259" key="14">
    <source>
        <dbReference type="Pfam" id="PF00593"/>
    </source>
</evidence>
<dbReference type="PANTHER" id="PTHR32552:SF81">
    <property type="entry name" value="TONB-DEPENDENT OUTER MEMBRANE RECEPTOR"/>
    <property type="match status" value="1"/>
</dbReference>
<evidence type="ECO:0000256" key="2">
    <source>
        <dbReference type="ARBA" id="ARBA00022448"/>
    </source>
</evidence>
<dbReference type="Gene3D" id="2.40.170.20">
    <property type="entry name" value="TonB-dependent receptor, beta-barrel domain"/>
    <property type="match status" value="1"/>
</dbReference>
<feature type="signal peptide" evidence="13">
    <location>
        <begin position="1"/>
        <end position="35"/>
    </location>
</feature>
<keyword evidence="13" id="KW-0732">Signal</keyword>
<comment type="similarity">
    <text evidence="11 12">Belongs to the TonB-dependent receptor family.</text>
</comment>
<evidence type="ECO:0000256" key="11">
    <source>
        <dbReference type="PROSITE-ProRule" id="PRU01360"/>
    </source>
</evidence>
<keyword evidence="4" id="KW-0410">Iron transport</keyword>
<sequence>MVRRHLSIRFDSAARRTALAVLLAGTALVATPAVAQEAAQSADQPTEGLADIVVTATRSSESLSKVAASVSAVSAADLGVGGVKDVASLATAIPNLSVGDQFGVNRIFIRGIGLTSIDLGADGGVAFLQDGAQIARPAAQLSGFYDLDRVEVLRGPQGTLYGRGATAGAINLITKKPTDHVDGYLRASYGNYNAIALEGAVGGPIAGDKLMARVSAKFDKRDGYGINEFTGAQIDDRNAYAVRGTIVAKPSEDLEVTLSGEYFNEDDSNYAFHYFGPTVAPENLLGSILGGKSLFTVAAAAGKPANIRNIWSDQEPLNQRHGYSFTGTIDWNKGDLDVKSITSYHKFKRFNRDDLDASDANMFGQNNYIEDSKSFSQEFVGNYKTDKLDILFGANYFHEKLYGEVRVPLTNLAVLLKIAGQVPPFVPDNAFDSFNYLQNGTVTIDALGFYAQGTYALTDKFKITAGGRFSHEKRKGVGTFDFLGSVNTDKAKSWNAFTPTVTLNYQANDSTLLYASVTRGFKSGVINVGSRNDVINPEYVWSYELGLKTATADRKLQANIAAFYMDYTDLQVGFVDATSVVTTVNAASARNYGIEAELKAKPLPGLTLELFGTYLNAKYRKFVTGDYRQAFKQISVAGNRLQNAPEFSFRAGADYDIPLGTVGKLNARAEVNWQDRVYFTEFNNADATQAPYALINAGLRFTSSNDKYYVDVWGRNLANKLVITNNIITAPLFSSVRVGSVAPPRTYGVTLGVNF</sequence>
<evidence type="ECO:0000256" key="3">
    <source>
        <dbReference type="ARBA" id="ARBA00022452"/>
    </source>
</evidence>
<organism evidence="16 17">
    <name type="scientific">Novosphingobium sediminis</name>
    <dbReference type="NCBI Taxonomy" id="707214"/>
    <lineage>
        <taxon>Bacteria</taxon>
        <taxon>Pseudomonadati</taxon>
        <taxon>Pseudomonadota</taxon>
        <taxon>Alphaproteobacteria</taxon>
        <taxon>Sphingomonadales</taxon>
        <taxon>Sphingomonadaceae</taxon>
        <taxon>Novosphingobium</taxon>
    </lineage>
</organism>
<keyword evidence="8 12" id="KW-0798">TonB box</keyword>
<dbReference type="CDD" id="cd01347">
    <property type="entry name" value="ligand_gated_channel"/>
    <property type="match status" value="1"/>
</dbReference>
<evidence type="ECO:0000256" key="1">
    <source>
        <dbReference type="ARBA" id="ARBA00004571"/>
    </source>
</evidence>
<feature type="domain" description="TonB-dependent receptor plug" evidence="15">
    <location>
        <begin position="63"/>
        <end position="169"/>
    </location>
</feature>
<dbReference type="InterPro" id="IPR039426">
    <property type="entry name" value="TonB-dep_rcpt-like"/>
</dbReference>
<dbReference type="GO" id="GO:0006826">
    <property type="term" value="P:iron ion transport"/>
    <property type="evidence" value="ECO:0007669"/>
    <property type="project" value="UniProtKB-KW"/>
</dbReference>